<dbReference type="Gene3D" id="1.20.1280.50">
    <property type="match status" value="1"/>
</dbReference>
<accession>A0A6G1G8E8</accession>
<dbReference type="InterPro" id="IPR001810">
    <property type="entry name" value="F-box_dom"/>
</dbReference>
<keyword evidence="2" id="KW-0833">Ubl conjugation pathway</keyword>
<comment type="pathway">
    <text evidence="1">Protein modification; protein ubiquitination.</text>
</comment>
<gene>
    <name evidence="5 7" type="ORF">P152DRAFT_456493</name>
</gene>
<reference evidence="7" key="2">
    <citation type="submission" date="2020-04" db="EMBL/GenBank/DDBJ databases">
        <authorList>
            <consortium name="NCBI Genome Project"/>
        </authorList>
    </citation>
    <scope>NUCLEOTIDE SEQUENCE</scope>
    <source>
        <strain evidence="7">CBS 781.70</strain>
    </source>
</reference>
<dbReference type="OrthoDB" id="722566at2759"/>
<dbReference type="AlphaFoldDB" id="A0A6G1G8E8"/>
<evidence type="ECO:0000256" key="2">
    <source>
        <dbReference type="ARBA" id="ARBA00022786"/>
    </source>
</evidence>
<name>A0A6G1G8E8_9PEZI</name>
<evidence type="ECO:0000256" key="3">
    <source>
        <dbReference type="SAM" id="MobiDB-lite"/>
    </source>
</evidence>
<dbReference type="GeneID" id="54419590"/>
<dbReference type="PROSITE" id="PS50181">
    <property type="entry name" value="FBOX"/>
    <property type="match status" value="1"/>
</dbReference>
<organism evidence="5">
    <name type="scientific">Eremomyces bilateralis CBS 781.70</name>
    <dbReference type="NCBI Taxonomy" id="1392243"/>
    <lineage>
        <taxon>Eukaryota</taxon>
        <taxon>Fungi</taxon>
        <taxon>Dikarya</taxon>
        <taxon>Ascomycota</taxon>
        <taxon>Pezizomycotina</taxon>
        <taxon>Dothideomycetes</taxon>
        <taxon>Dothideomycetes incertae sedis</taxon>
        <taxon>Eremomycetales</taxon>
        <taxon>Eremomycetaceae</taxon>
        <taxon>Eremomyces</taxon>
    </lineage>
</organism>
<dbReference type="UniPathway" id="UPA00143"/>
<feature type="domain" description="F-box" evidence="4">
    <location>
        <begin position="6"/>
        <end position="52"/>
    </location>
</feature>
<dbReference type="InterPro" id="IPR045048">
    <property type="entry name" value="FBXO31/39"/>
</dbReference>
<dbReference type="PANTHER" id="PTHR10706">
    <property type="entry name" value="F-BOX FAMILY PROTEIN"/>
    <property type="match status" value="1"/>
</dbReference>
<dbReference type="PANTHER" id="PTHR10706:SF130">
    <property type="entry name" value="F-BOX ONLY PROTEIN 31"/>
    <property type="match status" value="1"/>
</dbReference>
<dbReference type="CDD" id="cd22139">
    <property type="entry name" value="F-box_unchar"/>
    <property type="match status" value="1"/>
</dbReference>
<sequence>MASSTGFKILNLPSELVVHILSFLDPEELVQAAKTCRPMNTISKDDTLWLRFLRSDAPDLDLSTPTPEATYRDLYLSHLGHWHIARNKIWISSSEPTGKVLLSRYSRSRNVIEAYGLSAEQGPHDVVFWQGNTPNVIMHSFNPTVSLDVSTPIMKLDPWMRWRPPKTPPVIAETEEGELDRTQWEPFWQKELRMDIPSLIGAGGTVNHTLLLTSRYPTDIITNVWPPNLIPAPKAQRVRVFSPSKFKDKGHRPKRLADLCESSFRVRKWAEFGGRRDREGGGTFSWFRNTHGSFPANLYSSVSLQGFSPNNRIGEDVHTFATMTEDTYLPTAAKPYQGVWVGDYSGHGCEFLLIMQWTEDELADGSRPLPERALEVLEEGSTISENEDWTITENGDSTTSGNEDAVDDSPEFRVPPYLGSDRSPVAGRLEAVKLTGDANVPRGEYTFIAPDIGEHGTIRIADEELFQGARFVKSVGHIASHGFREEKFVASQLILISENLLAQYWECLGHISHYKRVDIGRFSEAD</sequence>
<dbReference type="SUPFAM" id="SSF81383">
    <property type="entry name" value="F-box domain"/>
    <property type="match status" value="1"/>
</dbReference>
<evidence type="ECO:0000313" key="5">
    <source>
        <dbReference type="EMBL" id="KAF1814262.1"/>
    </source>
</evidence>
<dbReference type="Pfam" id="PF12937">
    <property type="entry name" value="F-box-like"/>
    <property type="match status" value="1"/>
</dbReference>
<reference evidence="5 7" key="1">
    <citation type="submission" date="2020-01" db="EMBL/GenBank/DDBJ databases">
        <authorList>
            <consortium name="DOE Joint Genome Institute"/>
            <person name="Haridas S."/>
            <person name="Albert R."/>
            <person name="Binder M."/>
            <person name="Bloem J."/>
            <person name="Labutti K."/>
            <person name="Salamov A."/>
            <person name="Andreopoulos B."/>
            <person name="Baker S.E."/>
            <person name="Barry K."/>
            <person name="Bills G."/>
            <person name="Bluhm B.H."/>
            <person name="Cannon C."/>
            <person name="Castanera R."/>
            <person name="Culley D.E."/>
            <person name="Daum C."/>
            <person name="Ezra D."/>
            <person name="Gonzalez J.B."/>
            <person name="Henrissat B."/>
            <person name="Kuo A."/>
            <person name="Liang C."/>
            <person name="Lipzen A."/>
            <person name="Lutzoni F."/>
            <person name="Magnuson J."/>
            <person name="Mondo S."/>
            <person name="Nolan M."/>
            <person name="Ohm R."/>
            <person name="Pangilinan J."/>
            <person name="Park H.-J."/>
            <person name="Ramirez L."/>
            <person name="Alfaro M."/>
            <person name="Sun H."/>
            <person name="Tritt A."/>
            <person name="Yoshinaga Y."/>
            <person name="Zwiers L.-H."/>
            <person name="Turgeon B.G."/>
            <person name="Goodwin S.B."/>
            <person name="Spatafora J.W."/>
            <person name="Crous P.W."/>
            <person name="Grigoriev I.V."/>
        </authorList>
    </citation>
    <scope>NUCLEOTIDE SEQUENCE</scope>
    <source>
        <strain evidence="5 7">CBS 781.70</strain>
    </source>
</reference>
<feature type="compositionally biased region" description="Polar residues" evidence="3">
    <location>
        <begin position="391"/>
        <end position="402"/>
    </location>
</feature>
<proteinExistence type="predicted"/>
<dbReference type="SMART" id="SM00256">
    <property type="entry name" value="FBOX"/>
    <property type="match status" value="1"/>
</dbReference>
<dbReference type="EMBL" id="ML975153">
    <property type="protein sequence ID" value="KAF1814262.1"/>
    <property type="molecule type" value="Genomic_DNA"/>
</dbReference>
<evidence type="ECO:0000313" key="6">
    <source>
        <dbReference type="Proteomes" id="UP000504638"/>
    </source>
</evidence>
<dbReference type="RefSeq" id="XP_033535893.1">
    <property type="nucleotide sequence ID" value="XM_033679020.1"/>
</dbReference>
<evidence type="ECO:0000259" key="4">
    <source>
        <dbReference type="PROSITE" id="PS50181"/>
    </source>
</evidence>
<dbReference type="Proteomes" id="UP000504638">
    <property type="component" value="Unplaced"/>
</dbReference>
<protein>
    <recommendedName>
        <fullName evidence="4">F-box domain-containing protein</fullName>
    </recommendedName>
</protein>
<keyword evidence="6" id="KW-1185">Reference proteome</keyword>
<dbReference type="GO" id="GO:0016567">
    <property type="term" value="P:protein ubiquitination"/>
    <property type="evidence" value="ECO:0007669"/>
    <property type="project" value="UniProtKB-UniPathway"/>
</dbReference>
<evidence type="ECO:0000313" key="7">
    <source>
        <dbReference type="RefSeq" id="XP_033535893.1"/>
    </source>
</evidence>
<reference evidence="7" key="3">
    <citation type="submission" date="2025-04" db="UniProtKB">
        <authorList>
            <consortium name="RefSeq"/>
        </authorList>
    </citation>
    <scope>IDENTIFICATION</scope>
    <source>
        <strain evidence="7">CBS 781.70</strain>
    </source>
</reference>
<dbReference type="InterPro" id="IPR036047">
    <property type="entry name" value="F-box-like_dom_sf"/>
</dbReference>
<feature type="region of interest" description="Disordered" evidence="3">
    <location>
        <begin position="387"/>
        <end position="409"/>
    </location>
</feature>
<evidence type="ECO:0000256" key="1">
    <source>
        <dbReference type="ARBA" id="ARBA00004906"/>
    </source>
</evidence>
<dbReference type="Pfam" id="PF12014">
    <property type="entry name" value="Cyclin_D1_bind"/>
    <property type="match status" value="1"/>
</dbReference>